<dbReference type="AlphaFoldDB" id="A0A3A6QSH5"/>
<name>A0A3A6QSH5_9VIBR</name>
<evidence type="ECO:0000256" key="6">
    <source>
        <dbReference type="ARBA" id="ARBA00023239"/>
    </source>
</evidence>
<dbReference type="NCBIfam" id="NF004325">
    <property type="entry name" value="PRK05718.1"/>
    <property type="match status" value="1"/>
</dbReference>
<evidence type="ECO:0000256" key="4">
    <source>
        <dbReference type="ARBA" id="ARBA00011233"/>
    </source>
</evidence>
<evidence type="ECO:0000256" key="1">
    <source>
        <dbReference type="ARBA" id="ARBA00000654"/>
    </source>
</evidence>
<keyword evidence="10" id="KW-1185">Reference proteome</keyword>
<dbReference type="InterPro" id="IPR031338">
    <property type="entry name" value="KDPG/KHG_AS_2"/>
</dbReference>
<evidence type="ECO:0000313" key="9">
    <source>
        <dbReference type="EMBL" id="RJX71021.1"/>
    </source>
</evidence>
<dbReference type="SUPFAM" id="SSF51569">
    <property type="entry name" value="Aldolase"/>
    <property type="match status" value="1"/>
</dbReference>
<dbReference type="PROSITE" id="PS00160">
    <property type="entry name" value="ALDOLASE_KDPG_KHG_2"/>
    <property type="match status" value="1"/>
</dbReference>
<sequence length="212" mass="22277">MNNWTLSPEQVFAASPIVPVMVIERLEDAIPMAQALLDGGISVFEITLRTDVALEAIRQIAQTFPQAYVGAGTVICPEQYDAAVEAGSQFIISPGMTPELLAHAKQNSVALIPGVATPSEVMSAIAQGYTHLKFFPAEANGGVKSLAAISAPLPQVRFCPTGGISPANVKDYVALNCVATVGGTWMLPKAGETNINWADVTEKTKQAVALVV</sequence>
<evidence type="ECO:0000256" key="7">
    <source>
        <dbReference type="ARBA" id="ARBA00023270"/>
    </source>
</evidence>
<protein>
    <recommendedName>
        <fullName evidence="5">2-dehydro-3-deoxy-phosphogluconate aldolase</fullName>
        <ecNumber evidence="5">4.1.2.14</ecNumber>
    </recommendedName>
</protein>
<comment type="catalytic activity">
    <reaction evidence="1">
        <text>2-dehydro-3-deoxy-6-phospho-D-gluconate = D-glyceraldehyde 3-phosphate + pyruvate</text>
        <dbReference type="Rhea" id="RHEA:17089"/>
        <dbReference type="ChEBI" id="CHEBI:15361"/>
        <dbReference type="ChEBI" id="CHEBI:57569"/>
        <dbReference type="ChEBI" id="CHEBI:59776"/>
        <dbReference type="EC" id="4.1.2.14"/>
    </reaction>
</comment>
<comment type="similarity">
    <text evidence="3">Belongs to the KHG/KDPG aldolase family.</text>
</comment>
<dbReference type="PROSITE" id="PS00159">
    <property type="entry name" value="ALDOLASE_KDPG_KHG_1"/>
    <property type="match status" value="1"/>
</dbReference>
<keyword evidence="6" id="KW-0456">Lyase</keyword>
<dbReference type="InterPro" id="IPR031337">
    <property type="entry name" value="KDPG/KHG_AS_1"/>
</dbReference>
<dbReference type="GO" id="GO:0008675">
    <property type="term" value="F:2-dehydro-3-deoxy-phosphogluconate aldolase activity"/>
    <property type="evidence" value="ECO:0007669"/>
    <property type="project" value="UniProtKB-EC"/>
</dbReference>
<comment type="caution">
    <text evidence="9">The sequence shown here is derived from an EMBL/GenBank/DDBJ whole genome shotgun (WGS) entry which is preliminary data.</text>
</comment>
<accession>A0A3A6QSH5</accession>
<dbReference type="EMBL" id="QVMU01000009">
    <property type="protein sequence ID" value="RJX71021.1"/>
    <property type="molecule type" value="Genomic_DNA"/>
</dbReference>
<dbReference type="OrthoDB" id="9805177at2"/>
<reference evidence="9 10" key="1">
    <citation type="submission" date="2018-08" db="EMBL/GenBank/DDBJ databases">
        <title>Vibrio isolated from the Eastern China Marginal Seas.</title>
        <authorList>
            <person name="Li Y."/>
        </authorList>
    </citation>
    <scope>NUCLEOTIDE SEQUENCE [LARGE SCALE GENOMIC DNA]</scope>
    <source>
        <strain evidence="9 10">BEI233</strain>
    </source>
</reference>
<evidence type="ECO:0000313" key="10">
    <source>
        <dbReference type="Proteomes" id="UP000273252"/>
    </source>
</evidence>
<dbReference type="Gene3D" id="3.20.20.70">
    <property type="entry name" value="Aldolase class I"/>
    <property type="match status" value="1"/>
</dbReference>
<evidence type="ECO:0000256" key="2">
    <source>
        <dbReference type="ARBA" id="ARBA00004736"/>
    </source>
</evidence>
<dbReference type="InterPro" id="IPR000887">
    <property type="entry name" value="Aldlse_KDPG_KHG"/>
</dbReference>
<dbReference type="EC" id="4.1.2.14" evidence="5"/>
<comment type="subunit">
    <text evidence="4">Homotrimer.</text>
</comment>
<dbReference type="Pfam" id="PF01081">
    <property type="entry name" value="Aldolase"/>
    <property type="match status" value="1"/>
</dbReference>
<evidence type="ECO:0000256" key="3">
    <source>
        <dbReference type="ARBA" id="ARBA00006906"/>
    </source>
</evidence>
<dbReference type="RefSeq" id="WP_120031525.1">
    <property type="nucleotide sequence ID" value="NZ_QVMU01000009.1"/>
</dbReference>
<gene>
    <name evidence="9" type="ORF">DZ860_11870</name>
</gene>
<dbReference type="PANTHER" id="PTHR30246">
    <property type="entry name" value="2-KETO-3-DEOXY-6-PHOSPHOGLUCONATE ALDOLASE"/>
    <property type="match status" value="1"/>
</dbReference>
<dbReference type="CDD" id="cd00452">
    <property type="entry name" value="KDPG_aldolase"/>
    <property type="match status" value="1"/>
</dbReference>
<comment type="pathway">
    <text evidence="2">Carbohydrate acid metabolism; 2-dehydro-3-deoxy-D-gluconate degradation; D-glyceraldehyde 3-phosphate and pyruvate from 2-dehydro-3-deoxy-D-gluconate: step 2/2.</text>
</comment>
<keyword evidence="7" id="KW-0704">Schiff base</keyword>
<evidence type="ECO:0000256" key="5">
    <source>
        <dbReference type="ARBA" id="ARBA00013063"/>
    </source>
</evidence>
<dbReference type="Proteomes" id="UP000273252">
    <property type="component" value="Unassembled WGS sequence"/>
</dbReference>
<organism evidence="9 10">
    <name type="scientific">Vibrio sinensis</name>
    <dbReference type="NCBI Taxonomy" id="2302434"/>
    <lineage>
        <taxon>Bacteria</taxon>
        <taxon>Pseudomonadati</taxon>
        <taxon>Pseudomonadota</taxon>
        <taxon>Gammaproteobacteria</taxon>
        <taxon>Vibrionales</taxon>
        <taxon>Vibrionaceae</taxon>
        <taxon>Vibrio</taxon>
    </lineage>
</organism>
<proteinExistence type="inferred from homology"/>
<dbReference type="InterPro" id="IPR013785">
    <property type="entry name" value="Aldolase_TIM"/>
</dbReference>
<evidence type="ECO:0000256" key="8">
    <source>
        <dbReference type="ARBA" id="ARBA00023277"/>
    </source>
</evidence>
<keyword evidence="8" id="KW-0119">Carbohydrate metabolism</keyword>
<dbReference type="PANTHER" id="PTHR30246:SF1">
    <property type="entry name" value="2-DEHYDRO-3-DEOXY-6-PHOSPHOGALACTONATE ALDOLASE-RELATED"/>
    <property type="match status" value="1"/>
</dbReference>
<dbReference type="NCBIfam" id="TIGR01182">
    <property type="entry name" value="eda"/>
    <property type="match status" value="1"/>
</dbReference>